<evidence type="ECO:0000256" key="2">
    <source>
        <dbReference type="PIRSR" id="PIRSR632852-1"/>
    </source>
</evidence>
<keyword evidence="5" id="KW-1185">Reference proteome</keyword>
<proteinExistence type="inferred from homology"/>
<comment type="similarity">
    <text evidence="1">Belongs to the alkB family.</text>
</comment>
<dbReference type="InterPro" id="IPR027450">
    <property type="entry name" value="AlkB-like"/>
</dbReference>
<dbReference type="GO" id="GO:0035516">
    <property type="term" value="F:broad specificity oxidative DNA demethylase activity"/>
    <property type="evidence" value="ECO:0007669"/>
    <property type="project" value="TreeGrafter"/>
</dbReference>
<gene>
    <name evidence="4" type="ORF">Cni_G00722</name>
</gene>
<feature type="domain" description="Alpha-ketoglutarate-dependent dioxygenase AlkB-like" evidence="3">
    <location>
        <begin position="80"/>
        <end position="133"/>
    </location>
</feature>
<evidence type="ECO:0000256" key="1">
    <source>
        <dbReference type="ARBA" id="ARBA00007879"/>
    </source>
</evidence>
<feature type="binding site" evidence="2">
    <location>
        <position position="103"/>
    </location>
    <ligand>
        <name>2-oxoglutarate</name>
        <dbReference type="ChEBI" id="CHEBI:16810"/>
    </ligand>
</feature>
<sequence>MSSIFRFFQASDPNPNPNPNTSRERQEIDLGNGSEVVYIPLFIPRDQAWKWYECLDKEIPWTKPLIYVYGRECIQVYEVLPGRNYNSVVLNKYKSGSDYVAWHSDVNKSYGPTPEIASVTFGCEREFLLKKKPTKKK</sequence>
<name>A0AAQ3JL92_9LILI</name>
<evidence type="ECO:0000313" key="5">
    <source>
        <dbReference type="Proteomes" id="UP001327560"/>
    </source>
</evidence>
<feature type="binding site" evidence="2">
    <location>
        <position position="91"/>
    </location>
    <ligand>
        <name>2-oxoglutarate</name>
        <dbReference type="ChEBI" id="CHEBI:16810"/>
    </ligand>
</feature>
<dbReference type="GO" id="GO:0006307">
    <property type="term" value="P:DNA alkylation repair"/>
    <property type="evidence" value="ECO:0007669"/>
    <property type="project" value="TreeGrafter"/>
</dbReference>
<dbReference type="PANTHER" id="PTHR31573">
    <property type="entry name" value="ALPHA-KETOGLUTARATE-DEPENDENT DIOXYGENASE ALKB HOMOLOG 2"/>
    <property type="match status" value="1"/>
</dbReference>
<dbReference type="GO" id="GO:0051747">
    <property type="term" value="F:cytosine C-5 DNA demethylase activity"/>
    <property type="evidence" value="ECO:0007669"/>
    <property type="project" value="TreeGrafter"/>
</dbReference>
<evidence type="ECO:0000313" key="4">
    <source>
        <dbReference type="EMBL" id="WOK92031.1"/>
    </source>
</evidence>
<dbReference type="Gene3D" id="2.60.120.590">
    <property type="entry name" value="Alpha-ketoglutarate-dependent dioxygenase AlkB-like"/>
    <property type="match status" value="2"/>
</dbReference>
<dbReference type="EMBL" id="CP136890">
    <property type="protein sequence ID" value="WOK92031.1"/>
    <property type="molecule type" value="Genomic_DNA"/>
</dbReference>
<accession>A0AAQ3JL92</accession>
<organism evidence="4 5">
    <name type="scientific">Canna indica</name>
    <name type="common">Indian-shot</name>
    <dbReference type="NCBI Taxonomy" id="4628"/>
    <lineage>
        <taxon>Eukaryota</taxon>
        <taxon>Viridiplantae</taxon>
        <taxon>Streptophyta</taxon>
        <taxon>Embryophyta</taxon>
        <taxon>Tracheophyta</taxon>
        <taxon>Spermatophyta</taxon>
        <taxon>Magnoliopsida</taxon>
        <taxon>Liliopsida</taxon>
        <taxon>Zingiberales</taxon>
        <taxon>Cannaceae</taxon>
        <taxon>Canna</taxon>
    </lineage>
</organism>
<evidence type="ECO:0000259" key="3">
    <source>
        <dbReference type="Pfam" id="PF13532"/>
    </source>
</evidence>
<dbReference type="InterPro" id="IPR032852">
    <property type="entry name" value="ALKBH2"/>
</dbReference>
<reference evidence="4 5" key="1">
    <citation type="submission" date="2023-10" db="EMBL/GenBank/DDBJ databases">
        <title>Chromosome-scale genome assembly provides insights into flower coloration mechanisms of Canna indica.</title>
        <authorList>
            <person name="Li C."/>
        </authorList>
    </citation>
    <scope>NUCLEOTIDE SEQUENCE [LARGE SCALE GENOMIC DNA]</scope>
    <source>
        <tissue evidence="4">Flower</tissue>
    </source>
</reference>
<dbReference type="InterPro" id="IPR037151">
    <property type="entry name" value="AlkB-like_sf"/>
</dbReference>
<protein>
    <recommendedName>
        <fullName evidence="3">Alpha-ketoglutarate-dependent dioxygenase AlkB-like domain-containing protein</fullName>
    </recommendedName>
</protein>
<dbReference type="SUPFAM" id="SSF51197">
    <property type="entry name" value="Clavaminate synthase-like"/>
    <property type="match status" value="1"/>
</dbReference>
<dbReference type="AlphaFoldDB" id="A0AAQ3JL92"/>
<dbReference type="PANTHER" id="PTHR31573:SF1">
    <property type="entry name" value="DNA OXIDATIVE DEMETHYLASE ALKBH2"/>
    <property type="match status" value="1"/>
</dbReference>
<dbReference type="Proteomes" id="UP001327560">
    <property type="component" value="Chromosome 1"/>
</dbReference>
<dbReference type="Pfam" id="PF13532">
    <property type="entry name" value="2OG-FeII_Oxy_2"/>
    <property type="match status" value="1"/>
</dbReference>
<dbReference type="GO" id="GO:0008198">
    <property type="term" value="F:ferrous iron binding"/>
    <property type="evidence" value="ECO:0007669"/>
    <property type="project" value="TreeGrafter"/>
</dbReference>
<feature type="binding site" evidence="2">
    <location>
        <position position="93"/>
    </location>
    <ligand>
        <name>2-oxoglutarate</name>
        <dbReference type="ChEBI" id="CHEBI:16810"/>
    </ligand>
</feature>